<accession>A0A9Q9AUW4</accession>
<evidence type="ECO:0000313" key="2">
    <source>
        <dbReference type="Proteomes" id="UP001056384"/>
    </source>
</evidence>
<reference evidence="1" key="1">
    <citation type="submission" date="2022-06" db="EMBL/GenBank/DDBJ databases">
        <title>Complete genome sequences of two strains of the flax pathogen Septoria linicola.</title>
        <authorList>
            <person name="Lapalu N."/>
            <person name="Simon A."/>
            <person name="Demenou B."/>
            <person name="Paumier D."/>
            <person name="Guillot M.-P."/>
            <person name="Gout L."/>
            <person name="Valade R."/>
        </authorList>
    </citation>
    <scope>NUCLEOTIDE SEQUENCE</scope>
    <source>
        <strain evidence="1">SE15195</strain>
    </source>
</reference>
<proteinExistence type="predicted"/>
<sequence>MPSAAQRVIGTAELVETIVLQLPTKDTLLGQRISRSIKEIMNGSVAIQKTMFLYPGEASSASIDAPIVHLGPHVTHLAFLNQIPIPAQEIASFNPLLTRTLNPSQLLRPKPQKHTASELYIDLLDAPSHWSCNKMYISQPPIRFQTMKVEYATETRMYRQIRYGFSTGLLGLTLDMVAKDTREKGVPVGKWEVARSFEKWFFCLQGAVPEQ</sequence>
<keyword evidence="2" id="KW-1185">Reference proteome</keyword>
<dbReference type="EMBL" id="CP099424">
    <property type="protein sequence ID" value="USW55580.1"/>
    <property type="molecule type" value="Genomic_DNA"/>
</dbReference>
<gene>
    <name evidence="1" type="ORF">Slin15195_G088990</name>
</gene>
<organism evidence="1 2">
    <name type="scientific">Septoria linicola</name>
    <dbReference type="NCBI Taxonomy" id="215465"/>
    <lineage>
        <taxon>Eukaryota</taxon>
        <taxon>Fungi</taxon>
        <taxon>Dikarya</taxon>
        <taxon>Ascomycota</taxon>
        <taxon>Pezizomycotina</taxon>
        <taxon>Dothideomycetes</taxon>
        <taxon>Dothideomycetidae</taxon>
        <taxon>Mycosphaerellales</taxon>
        <taxon>Mycosphaerellaceae</taxon>
        <taxon>Septoria</taxon>
    </lineage>
</organism>
<dbReference type="Proteomes" id="UP001056384">
    <property type="component" value="Chromosome 7"/>
</dbReference>
<dbReference type="AlphaFoldDB" id="A0A9Q9AUW4"/>
<evidence type="ECO:0000313" key="1">
    <source>
        <dbReference type="EMBL" id="USW55580.1"/>
    </source>
</evidence>
<protein>
    <submittedName>
        <fullName evidence="1">Uncharacterized protein</fullName>
    </submittedName>
</protein>
<name>A0A9Q9AUW4_9PEZI</name>